<evidence type="ECO:0000313" key="4">
    <source>
        <dbReference type="Proteomes" id="UP000836841"/>
    </source>
</evidence>
<dbReference type="GO" id="GO:0019216">
    <property type="term" value="P:regulation of lipid metabolic process"/>
    <property type="evidence" value="ECO:0007669"/>
    <property type="project" value="TreeGrafter"/>
</dbReference>
<feature type="non-terminal residue" evidence="3">
    <location>
        <position position="64"/>
    </location>
</feature>
<dbReference type="InterPro" id="IPR010754">
    <property type="entry name" value="OPA3-like"/>
</dbReference>
<evidence type="ECO:0000313" key="3">
    <source>
        <dbReference type="EMBL" id="CAH2075767.1"/>
    </source>
</evidence>
<proteinExistence type="inferred from homology"/>
<comment type="caution">
    <text evidence="3">The sequence shown here is derived from an EMBL/GenBank/DDBJ whole genome shotgun (WGS) entry which is preliminary data.</text>
</comment>
<organism evidence="3 4">
    <name type="scientific">Thlaspi arvense</name>
    <name type="common">Field penny-cress</name>
    <dbReference type="NCBI Taxonomy" id="13288"/>
    <lineage>
        <taxon>Eukaryota</taxon>
        <taxon>Viridiplantae</taxon>
        <taxon>Streptophyta</taxon>
        <taxon>Embryophyta</taxon>
        <taxon>Tracheophyta</taxon>
        <taxon>Spermatophyta</taxon>
        <taxon>Magnoliopsida</taxon>
        <taxon>eudicotyledons</taxon>
        <taxon>Gunneridae</taxon>
        <taxon>Pentapetalae</taxon>
        <taxon>rosids</taxon>
        <taxon>malvids</taxon>
        <taxon>Brassicales</taxon>
        <taxon>Brassicaceae</taxon>
        <taxon>Thlaspideae</taxon>
        <taxon>Thlaspi</taxon>
    </lineage>
</organism>
<comment type="similarity">
    <text evidence="1">Belongs to the OPA3 family.</text>
</comment>
<dbReference type="EMBL" id="CAJVSB020000883">
    <property type="protein sequence ID" value="CAH2075767.1"/>
    <property type="molecule type" value="Genomic_DNA"/>
</dbReference>
<keyword evidence="2" id="KW-0175">Coiled coil</keyword>
<dbReference type="PANTHER" id="PTHR12499:SF0">
    <property type="entry name" value="OPTIC ATROPHY 3 PROTEIN"/>
    <property type="match status" value="1"/>
</dbReference>
<accession>A0AAU9T1X9</accession>
<protein>
    <submittedName>
        <fullName evidence="3">Uncharacterized protein</fullName>
    </submittedName>
</protein>
<evidence type="ECO:0000256" key="1">
    <source>
        <dbReference type="ARBA" id="ARBA00007584"/>
    </source>
</evidence>
<keyword evidence="4" id="KW-1185">Reference proteome</keyword>
<gene>
    <name evidence="3" type="ORF">TAV2_LOCUS22463</name>
</gene>
<evidence type="ECO:0000256" key="2">
    <source>
        <dbReference type="ARBA" id="ARBA00023054"/>
    </source>
</evidence>
<dbReference type="GO" id="GO:0005739">
    <property type="term" value="C:mitochondrion"/>
    <property type="evidence" value="ECO:0007669"/>
    <property type="project" value="TreeGrafter"/>
</dbReference>
<name>A0AAU9T1X9_THLAR</name>
<sequence>MKIVLFTGMLKAFSLVHYEVLFANHQFTTNMKRHIYGHATDVVIHPLNEEKAAQATVDLIGELF</sequence>
<reference evidence="3 4" key="1">
    <citation type="submission" date="2022-03" db="EMBL/GenBank/DDBJ databases">
        <authorList>
            <person name="Nunn A."/>
            <person name="Chopra R."/>
            <person name="Nunn A."/>
            <person name="Contreras Garrido A."/>
        </authorList>
    </citation>
    <scope>NUCLEOTIDE SEQUENCE [LARGE SCALE GENOMIC DNA]</scope>
</reference>
<dbReference type="PANTHER" id="PTHR12499">
    <property type="entry name" value="OPTIC ATROPHY 3 PROTEIN OPA3"/>
    <property type="match status" value="1"/>
</dbReference>
<dbReference type="Proteomes" id="UP000836841">
    <property type="component" value="Unassembled WGS sequence"/>
</dbReference>
<dbReference type="AlphaFoldDB" id="A0AAU9T1X9"/>
<dbReference type="Pfam" id="PF07047">
    <property type="entry name" value="OPA3"/>
    <property type="match status" value="1"/>
</dbReference>